<feature type="transmembrane region" description="Helical" evidence="6">
    <location>
        <begin position="461"/>
        <end position="485"/>
    </location>
</feature>
<organism evidence="8 9">
    <name type="scientific">Devosia neptuniae</name>
    <dbReference type="NCBI Taxonomy" id="191302"/>
    <lineage>
        <taxon>Bacteria</taxon>
        <taxon>Pseudomonadati</taxon>
        <taxon>Pseudomonadota</taxon>
        <taxon>Alphaproteobacteria</taxon>
        <taxon>Hyphomicrobiales</taxon>
        <taxon>Devosiaceae</taxon>
        <taxon>Devosia</taxon>
    </lineage>
</organism>
<dbReference type="Gene3D" id="1.20.1250.20">
    <property type="entry name" value="MFS general substrate transporter like domains"/>
    <property type="match status" value="1"/>
</dbReference>
<name>A0ABY6CHL5_9HYPH</name>
<dbReference type="CDD" id="cd17321">
    <property type="entry name" value="MFS_MMR_MDR_like"/>
    <property type="match status" value="1"/>
</dbReference>
<evidence type="ECO:0000256" key="1">
    <source>
        <dbReference type="ARBA" id="ARBA00004141"/>
    </source>
</evidence>
<feature type="transmembrane region" description="Helical" evidence="6">
    <location>
        <begin position="233"/>
        <end position="252"/>
    </location>
</feature>
<feature type="transmembrane region" description="Helical" evidence="6">
    <location>
        <begin position="105"/>
        <end position="127"/>
    </location>
</feature>
<keyword evidence="9" id="KW-1185">Reference proteome</keyword>
<dbReference type="PANTHER" id="PTHR42718:SF9">
    <property type="entry name" value="MAJOR FACILITATOR SUPERFAMILY MULTIDRUG TRANSPORTER MFSC"/>
    <property type="match status" value="1"/>
</dbReference>
<dbReference type="EMBL" id="CP104965">
    <property type="protein sequence ID" value="UXN71719.1"/>
    <property type="molecule type" value="Genomic_DNA"/>
</dbReference>
<reference evidence="8 9" key="1">
    <citation type="submission" date="2022-09" db="EMBL/GenBank/DDBJ databases">
        <title>Interaction between co-microsymbionts with complementary sets of symbiotic genes in legume-rhizobium systems.</title>
        <authorList>
            <person name="Safronova V."/>
            <person name="Sazanova A."/>
            <person name="Afonin A."/>
            <person name="Chirak E."/>
        </authorList>
    </citation>
    <scope>NUCLEOTIDE SEQUENCE [LARGE SCALE GENOMIC DNA]</scope>
    <source>
        <strain evidence="8 9">A18/4-1</strain>
    </source>
</reference>
<feature type="transmembrane region" description="Helical" evidence="6">
    <location>
        <begin position="305"/>
        <end position="325"/>
    </location>
</feature>
<evidence type="ECO:0000313" key="9">
    <source>
        <dbReference type="Proteomes" id="UP001061862"/>
    </source>
</evidence>
<evidence type="ECO:0000313" key="8">
    <source>
        <dbReference type="EMBL" id="UXN71719.1"/>
    </source>
</evidence>
<feature type="transmembrane region" description="Helical" evidence="6">
    <location>
        <begin position="405"/>
        <end position="426"/>
    </location>
</feature>
<gene>
    <name evidence="8" type="ORF">N8A98_11245</name>
</gene>
<evidence type="ECO:0000256" key="2">
    <source>
        <dbReference type="ARBA" id="ARBA00022448"/>
    </source>
</evidence>
<dbReference type="InterPro" id="IPR020846">
    <property type="entry name" value="MFS_dom"/>
</dbReference>
<dbReference type="SUPFAM" id="SSF103473">
    <property type="entry name" value="MFS general substrate transporter"/>
    <property type="match status" value="1"/>
</dbReference>
<dbReference type="Proteomes" id="UP001061862">
    <property type="component" value="Chromosome"/>
</dbReference>
<keyword evidence="4 6" id="KW-1133">Transmembrane helix</keyword>
<proteinExistence type="predicted"/>
<dbReference type="Pfam" id="PF07690">
    <property type="entry name" value="MFS_1"/>
    <property type="match status" value="1"/>
</dbReference>
<sequence>MSQDIAAPQSRHFVLIAAILASSMGFIDGSVISIAIPAIRADLGATLADAQWISNGYLLFLSALILLGGAAGDRFGLRTTFGWGIVVFVLASMVCALAPSPAVLVIARAVQGAGAAFMVPGSLAIIAKAYPREERGKAIGIWAAASSLTSIAGPIIGGFVLTAFGDWSWRLVFAINLPLGGIALALLWFKVNADRPEAGRRLDIVGAALATLALMLVAYGLTGDGSESTPGLLHMAGFVGGGLVLGAIFLIWEARTASPMLPLRLFANKAFSGANGLTFALYFALGGAMFFLPMTMIGGWGVTPANVSLALLPMGVLLTVLSSFSGKWADTFGPAPLIALGSLIVAAAFFLLGITTPLHNVWLAVLPCVALLGLGMGLVVSPLSTAVMTSVADHDTGVASGVNNAVARVAGLMAVALLGLVVASVFERALGSAAELPIFFGLPASGLTETEETMRLAATDAAFAAIAYVTAGLSLLSAVIAWLTLERKNLPARA</sequence>
<feature type="transmembrane region" description="Helical" evidence="6">
    <location>
        <begin position="167"/>
        <end position="189"/>
    </location>
</feature>
<dbReference type="InterPro" id="IPR036259">
    <property type="entry name" value="MFS_trans_sf"/>
</dbReference>
<dbReference type="PROSITE" id="PS50850">
    <property type="entry name" value="MFS"/>
    <property type="match status" value="1"/>
</dbReference>
<accession>A0ABY6CHL5</accession>
<keyword evidence="5 6" id="KW-0472">Membrane</keyword>
<evidence type="ECO:0000256" key="6">
    <source>
        <dbReference type="SAM" id="Phobius"/>
    </source>
</evidence>
<comment type="subcellular location">
    <subcellularLocation>
        <location evidence="1">Membrane</location>
        <topology evidence="1">Multi-pass membrane protein</topology>
    </subcellularLocation>
</comment>
<feature type="transmembrane region" description="Helical" evidence="6">
    <location>
        <begin position="12"/>
        <end position="39"/>
    </location>
</feature>
<feature type="transmembrane region" description="Helical" evidence="6">
    <location>
        <begin position="139"/>
        <end position="161"/>
    </location>
</feature>
<protein>
    <submittedName>
        <fullName evidence="8">MFS transporter</fullName>
    </submittedName>
</protein>
<dbReference type="PANTHER" id="PTHR42718">
    <property type="entry name" value="MAJOR FACILITATOR SUPERFAMILY MULTIDRUG TRANSPORTER MFSC"/>
    <property type="match status" value="1"/>
</dbReference>
<feature type="transmembrane region" description="Helical" evidence="6">
    <location>
        <begin position="201"/>
        <end position="221"/>
    </location>
</feature>
<keyword evidence="2" id="KW-0813">Transport</keyword>
<dbReference type="RefSeq" id="WP_262171404.1">
    <property type="nucleotide sequence ID" value="NZ_CP104965.1"/>
</dbReference>
<feature type="transmembrane region" description="Helical" evidence="6">
    <location>
        <begin position="337"/>
        <end position="355"/>
    </location>
</feature>
<feature type="transmembrane region" description="Helical" evidence="6">
    <location>
        <begin position="273"/>
        <end position="293"/>
    </location>
</feature>
<feature type="transmembrane region" description="Helical" evidence="6">
    <location>
        <begin position="51"/>
        <end position="69"/>
    </location>
</feature>
<feature type="domain" description="Major facilitator superfamily (MFS) profile" evidence="7">
    <location>
        <begin position="14"/>
        <end position="489"/>
    </location>
</feature>
<dbReference type="Gene3D" id="1.20.1720.10">
    <property type="entry name" value="Multidrug resistance protein D"/>
    <property type="match status" value="1"/>
</dbReference>
<feature type="transmembrane region" description="Helical" evidence="6">
    <location>
        <begin position="81"/>
        <end position="99"/>
    </location>
</feature>
<feature type="transmembrane region" description="Helical" evidence="6">
    <location>
        <begin position="361"/>
        <end position="384"/>
    </location>
</feature>
<evidence type="ECO:0000256" key="5">
    <source>
        <dbReference type="ARBA" id="ARBA00023136"/>
    </source>
</evidence>
<keyword evidence="3 6" id="KW-0812">Transmembrane</keyword>
<evidence type="ECO:0000256" key="3">
    <source>
        <dbReference type="ARBA" id="ARBA00022692"/>
    </source>
</evidence>
<dbReference type="InterPro" id="IPR011701">
    <property type="entry name" value="MFS"/>
</dbReference>
<evidence type="ECO:0000259" key="7">
    <source>
        <dbReference type="PROSITE" id="PS50850"/>
    </source>
</evidence>
<evidence type="ECO:0000256" key="4">
    <source>
        <dbReference type="ARBA" id="ARBA00022989"/>
    </source>
</evidence>